<dbReference type="CDD" id="cd06558">
    <property type="entry name" value="crotonase-like"/>
    <property type="match status" value="1"/>
</dbReference>
<dbReference type="PANTHER" id="PTHR43176">
    <property type="entry name" value="3-HYDROXYISOBUTYRYL-COA HYDROLASE-RELATED"/>
    <property type="match status" value="1"/>
</dbReference>
<dbReference type="STRING" id="34475.A0A4Y9YK86"/>
<evidence type="ECO:0000256" key="3">
    <source>
        <dbReference type="ARBA" id="ARBA00022801"/>
    </source>
</evidence>
<dbReference type="InterPro" id="IPR045004">
    <property type="entry name" value="ECH_dom"/>
</dbReference>
<dbReference type="Pfam" id="PF16113">
    <property type="entry name" value="ECH_2"/>
    <property type="match status" value="1"/>
</dbReference>
<dbReference type="EC" id="3.1.2.4" evidence="2"/>
<evidence type="ECO:0000259" key="4">
    <source>
        <dbReference type="Pfam" id="PF16113"/>
    </source>
</evidence>
<evidence type="ECO:0000313" key="6">
    <source>
        <dbReference type="Proteomes" id="UP000298390"/>
    </source>
</evidence>
<comment type="catalytic activity">
    <reaction evidence="1">
        <text>3-hydroxy-2-methylpropanoyl-CoA + H2O = 3-hydroxy-2-methylpropanoate + CoA + H(+)</text>
        <dbReference type="Rhea" id="RHEA:20888"/>
        <dbReference type="ChEBI" id="CHEBI:11805"/>
        <dbReference type="ChEBI" id="CHEBI:15377"/>
        <dbReference type="ChEBI" id="CHEBI:15378"/>
        <dbReference type="ChEBI" id="CHEBI:57287"/>
        <dbReference type="ChEBI" id="CHEBI:57340"/>
        <dbReference type="EC" id="3.1.2.4"/>
    </reaction>
</comment>
<protein>
    <recommendedName>
        <fullName evidence="2">3-hydroxyisobutyryl-CoA hydrolase</fullName>
        <ecNumber evidence="2">3.1.2.4</ecNumber>
    </recommendedName>
</protein>
<dbReference type="AlphaFoldDB" id="A0A4Y9YK86"/>
<dbReference type="Gene3D" id="3.90.226.10">
    <property type="entry name" value="2-enoyl-CoA Hydratase, Chain A, domain 1"/>
    <property type="match status" value="1"/>
</dbReference>
<feature type="domain" description="Enoyl-CoA hydratase/isomerase" evidence="4">
    <location>
        <begin position="90"/>
        <end position="433"/>
    </location>
</feature>
<reference evidence="5 6" key="1">
    <citation type="submission" date="2019-01" db="EMBL/GenBank/DDBJ databases">
        <title>Genome sequencing of the rare red list fungi Fomitopsis rosea.</title>
        <authorList>
            <person name="Buettner E."/>
            <person name="Kellner H."/>
        </authorList>
    </citation>
    <scope>NUCLEOTIDE SEQUENCE [LARGE SCALE GENOMIC DNA]</scope>
    <source>
        <strain evidence="5 6">DSM 105464</strain>
    </source>
</reference>
<proteinExistence type="predicted"/>
<evidence type="ECO:0000313" key="5">
    <source>
        <dbReference type="EMBL" id="TFY62944.1"/>
    </source>
</evidence>
<keyword evidence="3" id="KW-0378">Hydrolase</keyword>
<evidence type="ECO:0000256" key="2">
    <source>
        <dbReference type="ARBA" id="ARBA00011915"/>
    </source>
</evidence>
<comment type="caution">
    <text evidence="5">The sequence shown here is derived from an EMBL/GenBank/DDBJ whole genome shotgun (WGS) entry which is preliminary data.</text>
</comment>
<name>A0A4Y9YK86_9APHY</name>
<accession>A0A4Y9YK86</accession>
<dbReference type="PANTHER" id="PTHR43176:SF3">
    <property type="entry name" value="3-HYDROXYISOBUTYRYL-COA HYDROLASE, MITOCHONDRIAL"/>
    <property type="match status" value="1"/>
</dbReference>
<dbReference type="SUPFAM" id="SSF52096">
    <property type="entry name" value="ClpP/crotonase"/>
    <property type="match status" value="1"/>
</dbReference>
<evidence type="ECO:0000256" key="1">
    <source>
        <dbReference type="ARBA" id="ARBA00001709"/>
    </source>
</evidence>
<sequence>MPSSLWLIPFDAEPDPGGSVNVPYKSHGAQVSAVNEARSHCRKLLARHPSQQNLNNDRAAARTAAIQRHMSSDALSDEASVQFKEGGCLRTYVLNRPKKLNVLNREMLDKLRPKIEEWSRQDLVGVVAGIGAGRAFCAGGDVASVVEDCSKPETLPHAIEFFQREFEMDYILAAMPKPYIAVMDGITMGGGVGLSVNASFRIATENTSFAMPETKIGYCPDVGASFFLSRVDGEIGTYLGLTSDTLSGRAVFEHGFATHFVPSRRIPGLMDRISSLQNPTYQQIDALIEEHSEDVIPSQMTSSLVGNIRIALDSAFKHKSVEKIIADLTKFSKESEHEDVRQWAAKTLESLHLRSPTSLKVALAAIRSGKYMTILEALQMELNIATAFCRGEVSKDFSEGVTKVVVEKLRDVRPNWQPSTINEVSDEFIQKSFFPKLNADDKTSPRLNVPQWLADAEHKVQNPMIYGLPTEQEIGKLVLGSHKSSGSTVLTLDELIAKLEEQKKGKSGVRAKVTEVVQRKCTTQEDKQSGKKWLKWIH</sequence>
<dbReference type="InterPro" id="IPR032259">
    <property type="entry name" value="HIBYL-CoA-H"/>
</dbReference>
<organism evidence="5 6">
    <name type="scientific">Rhodofomes roseus</name>
    <dbReference type="NCBI Taxonomy" id="34475"/>
    <lineage>
        <taxon>Eukaryota</taxon>
        <taxon>Fungi</taxon>
        <taxon>Dikarya</taxon>
        <taxon>Basidiomycota</taxon>
        <taxon>Agaricomycotina</taxon>
        <taxon>Agaricomycetes</taxon>
        <taxon>Polyporales</taxon>
        <taxon>Rhodofomes</taxon>
    </lineage>
</organism>
<dbReference type="InterPro" id="IPR029045">
    <property type="entry name" value="ClpP/crotonase-like_dom_sf"/>
</dbReference>
<dbReference type="NCBIfam" id="NF004127">
    <property type="entry name" value="PRK05617.1"/>
    <property type="match status" value="1"/>
</dbReference>
<dbReference type="GO" id="GO:0005739">
    <property type="term" value="C:mitochondrion"/>
    <property type="evidence" value="ECO:0007669"/>
    <property type="project" value="TreeGrafter"/>
</dbReference>
<dbReference type="GO" id="GO:0006574">
    <property type="term" value="P:L-valine catabolic process"/>
    <property type="evidence" value="ECO:0007669"/>
    <property type="project" value="TreeGrafter"/>
</dbReference>
<gene>
    <name evidence="5" type="ORF">EVJ58_g3535</name>
</gene>
<dbReference type="EMBL" id="SEKV01000147">
    <property type="protein sequence ID" value="TFY62944.1"/>
    <property type="molecule type" value="Genomic_DNA"/>
</dbReference>
<dbReference type="Proteomes" id="UP000298390">
    <property type="component" value="Unassembled WGS sequence"/>
</dbReference>
<dbReference type="GO" id="GO:0003860">
    <property type="term" value="F:3-hydroxyisobutyryl-CoA hydrolase activity"/>
    <property type="evidence" value="ECO:0007669"/>
    <property type="project" value="UniProtKB-EC"/>
</dbReference>